<evidence type="ECO:0000313" key="5">
    <source>
        <dbReference type="Proteomes" id="UP000245489"/>
    </source>
</evidence>
<dbReference type="Proteomes" id="UP000245489">
    <property type="component" value="Unassembled WGS sequence"/>
</dbReference>
<dbReference type="SUPFAM" id="SSF55486">
    <property type="entry name" value="Metalloproteases ('zincins'), catalytic domain"/>
    <property type="match status" value="1"/>
</dbReference>
<keyword evidence="5" id="KW-1185">Reference proteome</keyword>
<dbReference type="Gene3D" id="2.60.40.1730">
    <property type="entry name" value="tricorn interacting facor f3 domain"/>
    <property type="match status" value="1"/>
</dbReference>
<dbReference type="InterPro" id="IPR027268">
    <property type="entry name" value="Peptidase_M4/M1_CTD_sf"/>
</dbReference>
<protein>
    <submittedName>
        <fullName evidence="4">Aminopeptidase N</fullName>
    </submittedName>
</protein>
<dbReference type="Pfam" id="PF17900">
    <property type="entry name" value="Peptidase_M1_N"/>
    <property type="match status" value="1"/>
</dbReference>
<dbReference type="GO" id="GO:0005615">
    <property type="term" value="C:extracellular space"/>
    <property type="evidence" value="ECO:0007669"/>
    <property type="project" value="TreeGrafter"/>
</dbReference>
<gene>
    <name evidence="4" type="ORF">LV89_00067</name>
</gene>
<keyword evidence="4" id="KW-0378">Hydrolase</keyword>
<dbReference type="SUPFAM" id="SSF63737">
    <property type="entry name" value="Leukotriene A4 hydrolase N-terminal domain"/>
    <property type="match status" value="1"/>
</dbReference>
<dbReference type="OrthoDB" id="100605at2"/>
<dbReference type="GO" id="GO:0016020">
    <property type="term" value="C:membrane"/>
    <property type="evidence" value="ECO:0007669"/>
    <property type="project" value="TreeGrafter"/>
</dbReference>
<dbReference type="Gene3D" id="1.10.390.10">
    <property type="entry name" value="Neutral Protease Domain 2"/>
    <property type="match status" value="1"/>
</dbReference>
<dbReference type="GO" id="GO:0005737">
    <property type="term" value="C:cytoplasm"/>
    <property type="evidence" value="ECO:0007669"/>
    <property type="project" value="TreeGrafter"/>
</dbReference>
<dbReference type="GO" id="GO:0008270">
    <property type="term" value="F:zinc ion binding"/>
    <property type="evidence" value="ECO:0007669"/>
    <property type="project" value="InterPro"/>
</dbReference>
<evidence type="ECO:0000313" key="4">
    <source>
        <dbReference type="EMBL" id="PWK29228.1"/>
    </source>
</evidence>
<dbReference type="CDD" id="cd09603">
    <property type="entry name" value="M1_APN_like"/>
    <property type="match status" value="1"/>
</dbReference>
<dbReference type="AlphaFoldDB" id="A0A316EI51"/>
<evidence type="ECO:0000259" key="3">
    <source>
        <dbReference type="Pfam" id="PF17900"/>
    </source>
</evidence>
<dbReference type="InterPro" id="IPR045357">
    <property type="entry name" value="Aminopeptidase_N-like_N"/>
</dbReference>
<name>A0A316EI51_9BACT</name>
<dbReference type="PANTHER" id="PTHR11533">
    <property type="entry name" value="PROTEASE M1 ZINC METALLOPROTEASE"/>
    <property type="match status" value="1"/>
</dbReference>
<dbReference type="GO" id="GO:0042277">
    <property type="term" value="F:peptide binding"/>
    <property type="evidence" value="ECO:0007669"/>
    <property type="project" value="TreeGrafter"/>
</dbReference>
<comment type="caution">
    <text evidence="4">The sequence shown here is derived from an EMBL/GenBank/DDBJ whole genome shotgun (WGS) entry which is preliminary data.</text>
</comment>
<keyword evidence="4" id="KW-0031">Aminopeptidase</keyword>
<proteinExistence type="predicted"/>
<dbReference type="Pfam" id="PF01433">
    <property type="entry name" value="Peptidase_M1"/>
    <property type="match status" value="1"/>
</dbReference>
<dbReference type="InterPro" id="IPR042097">
    <property type="entry name" value="Aminopeptidase_N-like_N_sf"/>
</dbReference>
<dbReference type="GO" id="GO:0043171">
    <property type="term" value="P:peptide catabolic process"/>
    <property type="evidence" value="ECO:0007669"/>
    <property type="project" value="TreeGrafter"/>
</dbReference>
<dbReference type="EMBL" id="QGGO01000001">
    <property type="protein sequence ID" value="PWK29228.1"/>
    <property type="molecule type" value="Genomic_DNA"/>
</dbReference>
<dbReference type="InterPro" id="IPR014782">
    <property type="entry name" value="Peptidase_M1_dom"/>
</dbReference>
<evidence type="ECO:0000256" key="1">
    <source>
        <dbReference type="SAM" id="SignalP"/>
    </source>
</evidence>
<keyword evidence="4" id="KW-0645">Protease</keyword>
<dbReference type="InterPro" id="IPR050344">
    <property type="entry name" value="Peptidase_M1_aminopeptidases"/>
</dbReference>
<organism evidence="4 5">
    <name type="scientific">Arcicella aurantiaca</name>
    <dbReference type="NCBI Taxonomy" id="591202"/>
    <lineage>
        <taxon>Bacteria</taxon>
        <taxon>Pseudomonadati</taxon>
        <taxon>Bacteroidota</taxon>
        <taxon>Cytophagia</taxon>
        <taxon>Cytophagales</taxon>
        <taxon>Flectobacillaceae</taxon>
        <taxon>Arcicella</taxon>
    </lineage>
</organism>
<keyword evidence="1" id="KW-0732">Signal</keyword>
<feature type="chain" id="PRO_5016450934" evidence="1">
    <location>
        <begin position="30"/>
        <end position="562"/>
    </location>
</feature>
<sequence length="562" mass="65238">MNQTLFHQTKKQNLLILLFVLSSFSSIFAQFSRQDSLRGTLSAVRSCYDVTFYDLKLKVIPTSQSIEGSNTIYYKSTTDFKKMQVDLFANMQIVNIIQNDKPLKFTREGNATFINFADVQKKNKKYSIKIEYRGRPQIARNPPWDGGFTWKKDPNGKDWIVVSCEGTGASLWFPNKDHLSDEPDSVKITCAVPKGLMCVSNGNLRSTKDLKNDAPASDNKSLNGVSFQPFTEYEWFVSYPINNYNISLNIADYANFKDVYTAQDGEKLDLDYYVLKPNLEKAKTHFKQVKPMLACYEKLFGKYPFWKDGYALVETPYWGMEHQSAVAYGNNYRNNEYGFDFIIIHESGHEYFGNSLSCNDHAEMWIHESFTTYMEALYVECMQNYEKSIRYLEKQKSGIRNAEPMIGALGVNYPQPDSDIYYKGTWMLHTLRNVVNDDKIWFETLKGLATKFKISNVTTEQVIQYFNEKTGKDLTPIFNMYLKTKQIPVLQYQINSKSDNTIELRYRWKEATPMMPIKAGFGLQKYEVISPNTEWQTRVFEKVEGQELKIATELFYIKTEKL</sequence>
<dbReference type="RefSeq" id="WP_109740865.1">
    <property type="nucleotide sequence ID" value="NZ_QGGO01000001.1"/>
</dbReference>
<accession>A0A316EI51</accession>
<evidence type="ECO:0000259" key="2">
    <source>
        <dbReference type="Pfam" id="PF01433"/>
    </source>
</evidence>
<feature type="domain" description="Aminopeptidase N-like N-terminal" evidence="3">
    <location>
        <begin position="53"/>
        <end position="213"/>
    </location>
</feature>
<feature type="signal peptide" evidence="1">
    <location>
        <begin position="1"/>
        <end position="29"/>
    </location>
</feature>
<dbReference type="PANTHER" id="PTHR11533:SF174">
    <property type="entry name" value="PUROMYCIN-SENSITIVE AMINOPEPTIDASE-RELATED"/>
    <property type="match status" value="1"/>
</dbReference>
<feature type="domain" description="Peptidase M1 membrane alanine aminopeptidase" evidence="2">
    <location>
        <begin position="338"/>
        <end position="481"/>
    </location>
</feature>
<reference evidence="4 5" key="1">
    <citation type="submission" date="2018-05" db="EMBL/GenBank/DDBJ databases">
        <title>Genomic Encyclopedia of Archaeal and Bacterial Type Strains, Phase II (KMG-II): from individual species to whole genera.</title>
        <authorList>
            <person name="Goeker M."/>
        </authorList>
    </citation>
    <scope>NUCLEOTIDE SEQUENCE [LARGE SCALE GENOMIC DNA]</scope>
    <source>
        <strain evidence="4 5">DSM 22214</strain>
    </source>
</reference>
<dbReference type="GO" id="GO:0070006">
    <property type="term" value="F:metalloaminopeptidase activity"/>
    <property type="evidence" value="ECO:0007669"/>
    <property type="project" value="TreeGrafter"/>
</dbReference>